<dbReference type="Gene3D" id="3.40.309.10">
    <property type="entry name" value="Aldehyde Dehydrogenase, Chain A, domain 2"/>
    <property type="match status" value="1"/>
</dbReference>
<sequence>MAEITLTRTIQVVNPATEEIVGEVPRGTAEDADRAVAAANAAFAHWRKAPGIERCAALHRVAGELRTRKEHLARTVTREMGRPLLETLDEVEWCAMVFDYYAELGRHHIGHAISPGQRGQVNYTVREPYGVVVAIVPWNYPLLLMTWKIAPALAAGNAVIVKPSELSPLSALEAAACFAHLPEGLFQIVTGYGPEVGEPLIEHPGTHKITFTGSTPTGKRIMALCAERLKKVSLELGGSDPLIVCDDVDPEIAARGAAWGAFLAAGQVCTSIKRIYVMEGVADPFIAKLTEKVAALRVGDPFGPDVDMGPLVSEQQLSRLETQVSAMREAGGRFLTGARRPDRKGWFYEPTLVADLPPDHPVCCQEVFGPVRPVWVVKDLDEAIARANAGNYGLGASIMTTSLERALLAASEVKAGTFWVNDPLSDNHAAPFGGMKQSGLGRELGAEGLDAFCDVKHVHINLKSEAKHYWFPYDWAKGRGKPS</sequence>
<dbReference type="InterPro" id="IPR016163">
    <property type="entry name" value="Ald_DH_C"/>
</dbReference>
<dbReference type="SUPFAM" id="SSF53720">
    <property type="entry name" value="ALDH-like"/>
    <property type="match status" value="1"/>
</dbReference>
<comment type="caution">
    <text evidence="4">The sequence shown here is derived from an EMBL/GenBank/DDBJ whole genome shotgun (WGS) entry which is preliminary data.</text>
</comment>
<evidence type="ECO:0000313" key="5">
    <source>
        <dbReference type="Proteomes" id="UP000703893"/>
    </source>
</evidence>
<organism evidence="4 5">
    <name type="scientific">Candidatus Tanganyikabacteria bacterium</name>
    <dbReference type="NCBI Taxonomy" id="2961651"/>
    <lineage>
        <taxon>Bacteria</taxon>
        <taxon>Bacillati</taxon>
        <taxon>Candidatus Sericytochromatia</taxon>
        <taxon>Candidatus Tanganyikabacteria</taxon>
    </lineage>
</organism>
<proteinExistence type="inferred from homology"/>
<accession>A0A938BP47</accession>
<dbReference type="PANTHER" id="PTHR11699">
    <property type="entry name" value="ALDEHYDE DEHYDROGENASE-RELATED"/>
    <property type="match status" value="1"/>
</dbReference>
<dbReference type="GO" id="GO:0016620">
    <property type="term" value="F:oxidoreductase activity, acting on the aldehyde or oxo group of donors, NAD or NADP as acceptor"/>
    <property type="evidence" value="ECO:0007669"/>
    <property type="project" value="InterPro"/>
</dbReference>
<dbReference type="InterPro" id="IPR016162">
    <property type="entry name" value="Ald_DH_N"/>
</dbReference>
<evidence type="ECO:0000313" key="4">
    <source>
        <dbReference type="EMBL" id="MBM3275840.1"/>
    </source>
</evidence>
<feature type="domain" description="Aldehyde dehydrogenase" evidence="3">
    <location>
        <begin position="8"/>
        <end position="458"/>
    </location>
</feature>
<dbReference type="Pfam" id="PF00171">
    <property type="entry name" value="Aldedh"/>
    <property type="match status" value="1"/>
</dbReference>
<protein>
    <submittedName>
        <fullName evidence="4">Aldehyde dehydrogenase</fullName>
    </submittedName>
</protein>
<comment type="similarity">
    <text evidence="1">Belongs to the aldehyde dehydrogenase family.</text>
</comment>
<gene>
    <name evidence="4" type="ORF">FJZ00_11850</name>
</gene>
<evidence type="ECO:0000259" key="3">
    <source>
        <dbReference type="Pfam" id="PF00171"/>
    </source>
</evidence>
<dbReference type="Proteomes" id="UP000703893">
    <property type="component" value="Unassembled WGS sequence"/>
</dbReference>
<dbReference type="InterPro" id="IPR015590">
    <property type="entry name" value="Aldehyde_DH_dom"/>
</dbReference>
<dbReference type="Gene3D" id="3.40.605.10">
    <property type="entry name" value="Aldehyde Dehydrogenase, Chain A, domain 1"/>
    <property type="match status" value="1"/>
</dbReference>
<dbReference type="AlphaFoldDB" id="A0A938BP47"/>
<keyword evidence="2" id="KW-0560">Oxidoreductase</keyword>
<dbReference type="FunFam" id="3.40.605.10:FF:000026">
    <property type="entry name" value="Aldehyde dehydrogenase, putative"/>
    <property type="match status" value="1"/>
</dbReference>
<evidence type="ECO:0000256" key="2">
    <source>
        <dbReference type="ARBA" id="ARBA00023002"/>
    </source>
</evidence>
<dbReference type="CDD" id="cd07078">
    <property type="entry name" value="ALDH"/>
    <property type="match status" value="1"/>
</dbReference>
<evidence type="ECO:0000256" key="1">
    <source>
        <dbReference type="ARBA" id="ARBA00009986"/>
    </source>
</evidence>
<reference evidence="4 5" key="1">
    <citation type="submission" date="2019-03" db="EMBL/GenBank/DDBJ databases">
        <title>Lake Tanganyika Metagenome-Assembled Genomes (MAGs).</title>
        <authorList>
            <person name="Tran P."/>
        </authorList>
    </citation>
    <scope>NUCLEOTIDE SEQUENCE [LARGE SCALE GENOMIC DNA]</scope>
    <source>
        <strain evidence="4">K_DeepCast_65m_m2_236</strain>
    </source>
</reference>
<dbReference type="InterPro" id="IPR016161">
    <property type="entry name" value="Ald_DH/histidinol_DH"/>
</dbReference>
<name>A0A938BP47_9BACT</name>
<dbReference type="EMBL" id="VGJX01000744">
    <property type="protein sequence ID" value="MBM3275840.1"/>
    <property type="molecule type" value="Genomic_DNA"/>
</dbReference>
<dbReference type="FunFam" id="3.40.605.10:FF:000007">
    <property type="entry name" value="NAD/NADP-dependent betaine aldehyde dehydrogenase"/>
    <property type="match status" value="1"/>
</dbReference>